<accession>A0ABU4ANL5</accession>
<sequence>MKRLSQKIETHAKLMGKMMDRCDVDLQRLAADRLGLTLASAVRTCARCRNADSCQGWLAATAGETKRQPPSFCPNAVLFDKMTRLEEEPQDERLALSNAGL</sequence>
<reference evidence="2 3" key="1">
    <citation type="submission" date="2023-10" db="EMBL/GenBank/DDBJ databases">
        <authorList>
            <person name="Venkata Ramana C."/>
            <person name="Sasikala C."/>
            <person name="Dhurka M."/>
        </authorList>
    </citation>
    <scope>NUCLEOTIDE SEQUENCE [LARGE SCALE GENOMIC DNA]</scope>
    <source>
        <strain evidence="2 3">KCTC 32151</strain>
    </source>
</reference>
<evidence type="ECO:0000313" key="3">
    <source>
        <dbReference type="Proteomes" id="UP001185659"/>
    </source>
</evidence>
<organism evidence="2 3">
    <name type="scientific">Nitratireductor aquimarinus</name>
    <dbReference type="NCBI Taxonomy" id="889300"/>
    <lineage>
        <taxon>Bacteria</taxon>
        <taxon>Pseudomonadati</taxon>
        <taxon>Pseudomonadota</taxon>
        <taxon>Alphaproteobacteria</taxon>
        <taxon>Hyphomicrobiales</taxon>
        <taxon>Phyllobacteriaceae</taxon>
        <taxon>Nitratireductor</taxon>
    </lineage>
</organism>
<feature type="domain" description="DUF6455" evidence="1">
    <location>
        <begin position="5"/>
        <end position="83"/>
    </location>
</feature>
<name>A0ABU4ANL5_9HYPH</name>
<gene>
    <name evidence="2" type="ORF">R2G56_16195</name>
</gene>
<evidence type="ECO:0000313" key="2">
    <source>
        <dbReference type="EMBL" id="MDV6227837.1"/>
    </source>
</evidence>
<keyword evidence="3" id="KW-1185">Reference proteome</keyword>
<dbReference type="EMBL" id="JAWLIP010000007">
    <property type="protein sequence ID" value="MDV6227837.1"/>
    <property type="molecule type" value="Genomic_DNA"/>
</dbReference>
<proteinExistence type="predicted"/>
<dbReference type="RefSeq" id="WP_222512259.1">
    <property type="nucleotide sequence ID" value="NZ_JAWLIP010000007.1"/>
</dbReference>
<protein>
    <submittedName>
        <fullName evidence="2">DUF6455 family protein</fullName>
    </submittedName>
</protein>
<comment type="caution">
    <text evidence="2">The sequence shown here is derived from an EMBL/GenBank/DDBJ whole genome shotgun (WGS) entry which is preliminary data.</text>
</comment>
<dbReference type="Pfam" id="PF20056">
    <property type="entry name" value="DUF6455"/>
    <property type="match status" value="1"/>
</dbReference>
<dbReference type="Proteomes" id="UP001185659">
    <property type="component" value="Unassembled WGS sequence"/>
</dbReference>
<evidence type="ECO:0000259" key="1">
    <source>
        <dbReference type="Pfam" id="PF20056"/>
    </source>
</evidence>
<dbReference type="InterPro" id="IPR045601">
    <property type="entry name" value="DUF6455"/>
</dbReference>